<evidence type="ECO:0000313" key="1">
    <source>
        <dbReference type="EMBL" id="KAI4367214.1"/>
    </source>
</evidence>
<accession>A0ACB9QKY1</accession>
<keyword evidence="2" id="KW-1185">Reference proteome</keyword>
<organism evidence="1 2">
    <name type="scientific">Melastoma candidum</name>
    <dbReference type="NCBI Taxonomy" id="119954"/>
    <lineage>
        <taxon>Eukaryota</taxon>
        <taxon>Viridiplantae</taxon>
        <taxon>Streptophyta</taxon>
        <taxon>Embryophyta</taxon>
        <taxon>Tracheophyta</taxon>
        <taxon>Spermatophyta</taxon>
        <taxon>Magnoliopsida</taxon>
        <taxon>eudicotyledons</taxon>
        <taxon>Gunneridae</taxon>
        <taxon>Pentapetalae</taxon>
        <taxon>rosids</taxon>
        <taxon>malvids</taxon>
        <taxon>Myrtales</taxon>
        <taxon>Melastomataceae</taxon>
        <taxon>Melastomatoideae</taxon>
        <taxon>Melastomateae</taxon>
        <taxon>Melastoma</taxon>
    </lineage>
</organism>
<protein>
    <submittedName>
        <fullName evidence="1">Uncharacterized protein</fullName>
    </submittedName>
</protein>
<evidence type="ECO:0000313" key="2">
    <source>
        <dbReference type="Proteomes" id="UP001057402"/>
    </source>
</evidence>
<sequence>MFKSILPVISFLIFSCKIASAVVNVTTLFTRCGPGLDIGVPSNQSAHFAISHVKGRLIDETPRRVGYKRYVRQRLEDNNLRSCYGLARCNRALAIQECRVCLGVADRILIQACGFARSGRIALQDCYMRFAMTYFYEGFRPQDEEEHAAVPDSTERSTEDDDPGS</sequence>
<comment type="caution">
    <text evidence="1">The sequence shown here is derived from an EMBL/GenBank/DDBJ whole genome shotgun (WGS) entry which is preliminary data.</text>
</comment>
<gene>
    <name evidence="1" type="ORF">MLD38_022977</name>
</gene>
<reference evidence="2" key="1">
    <citation type="journal article" date="2023" name="Front. Plant Sci.">
        <title>Chromosomal-level genome assembly of Melastoma candidum provides insights into trichome evolution.</title>
        <authorList>
            <person name="Zhong Y."/>
            <person name="Wu W."/>
            <person name="Sun C."/>
            <person name="Zou P."/>
            <person name="Liu Y."/>
            <person name="Dai S."/>
            <person name="Zhou R."/>
        </authorList>
    </citation>
    <scope>NUCLEOTIDE SEQUENCE [LARGE SCALE GENOMIC DNA]</scope>
</reference>
<proteinExistence type="predicted"/>
<dbReference type="EMBL" id="CM042885">
    <property type="protein sequence ID" value="KAI4367214.1"/>
    <property type="molecule type" value="Genomic_DNA"/>
</dbReference>
<dbReference type="Proteomes" id="UP001057402">
    <property type="component" value="Chromosome 6"/>
</dbReference>
<name>A0ACB9QKY1_9MYRT</name>